<dbReference type="InterPro" id="IPR000780">
    <property type="entry name" value="CheR_MeTrfase"/>
</dbReference>
<evidence type="ECO:0000256" key="4">
    <source>
        <dbReference type="ARBA" id="ARBA00022630"/>
    </source>
</evidence>
<keyword evidence="11" id="KW-0175">Coiled coil</keyword>
<organism evidence="15 16">
    <name type="scientific">Roseicella frigidaeris</name>
    <dbReference type="NCBI Taxonomy" id="2230885"/>
    <lineage>
        <taxon>Bacteria</taxon>
        <taxon>Pseudomonadati</taxon>
        <taxon>Pseudomonadota</taxon>
        <taxon>Alphaproteobacteria</taxon>
        <taxon>Acetobacterales</taxon>
        <taxon>Roseomonadaceae</taxon>
        <taxon>Roseicella</taxon>
    </lineage>
</organism>
<dbReference type="PROSITE" id="PS50123">
    <property type="entry name" value="CHER"/>
    <property type="match status" value="1"/>
</dbReference>
<evidence type="ECO:0000256" key="3">
    <source>
        <dbReference type="ARBA" id="ARBA00022553"/>
    </source>
</evidence>
<keyword evidence="7" id="KW-0547">Nucleotide-binding</keyword>
<evidence type="ECO:0000256" key="10">
    <source>
        <dbReference type="PROSITE-ProRule" id="PRU00050"/>
    </source>
</evidence>
<comment type="catalytic activity">
    <reaction evidence="1">
        <text>ATP + protein L-histidine = ADP + protein N-phospho-L-histidine.</text>
        <dbReference type="EC" id="2.7.13.3"/>
    </reaction>
</comment>
<dbReference type="Pfam" id="PF03705">
    <property type="entry name" value="CheR_N"/>
    <property type="match status" value="1"/>
</dbReference>
<evidence type="ECO:0000256" key="1">
    <source>
        <dbReference type="ARBA" id="ARBA00000085"/>
    </source>
</evidence>
<dbReference type="PROSITE" id="PS50122">
    <property type="entry name" value="CHEB"/>
    <property type="match status" value="1"/>
</dbReference>
<dbReference type="InterPro" id="IPR050903">
    <property type="entry name" value="Bact_Chemotaxis_MeTrfase"/>
</dbReference>
<dbReference type="OrthoDB" id="5287260at2"/>
<feature type="coiled-coil region" evidence="11">
    <location>
        <begin position="647"/>
        <end position="734"/>
    </location>
</feature>
<evidence type="ECO:0000259" key="13">
    <source>
        <dbReference type="PROSITE" id="PS50122"/>
    </source>
</evidence>
<dbReference type="SUPFAM" id="SSF55785">
    <property type="entry name" value="PYP-like sensor domain (PAS domain)"/>
    <property type="match status" value="1"/>
</dbReference>
<sequence>MPPQPFPIVGVGASAGGIEAMEGFFRGLPARPGLAIVVITHLSPERESLLPEVLARYTELPVQVVVDDQQVEPDQVYVLSADAVLGIEGGRLQVTRPNTGRRERKPIDIFFSALAADQGEHAAGVVLSGGDGDGTLGVKAIKERGGLTLAQVADGHGPAHPDMPDSAIASGLIDFALPVEEMGARLVDFARGLHLLDGIAAGAEGDPSAEAAALEGARQEICNILRDQIGHDFAGYKPKTFLRRVQRRMQVRQFTSMEGYLDLLRQNPQEVSALFRDLLISVTNFFRDADAFEALAETVIPRLFEGRAVGDAVRIWVPGCATGEEVYSLAILLREQMDRLATAPRVQIFATDIDERALGVARAARYPESLLEGVSAERRERFFVPDGGSHIVAKEVRDLCVFSPHSVLRDPPFSRIDLVSCRNLLIYFGATAQNQVIPIFHYALRPGGYLFLGTSENISGFGDLFTPLEKKHRIFLRRGDAPQSIRLPMALSTLRPGHVAGTTPPRLAGNGMLLRQAVETQVLERFAPPFVVVNRDGDIAYYSARTGKYLEAAAGTPTRQILTLARRGLRLDLRTTLREAFETGRTVTRDGIAVEEDDGRVQLITLTVEPLRDRDEPLFLVLFADEGPPLGREEALARSQAAQDGAALRLEAELRETRERLQSLIEEYETALEEVKASNEELVSLNEELQSTNEEMEASKEELQSVNEELQTVNLELNSKVEALDRAHDDLKNLFESTDVATIFLDRSLQIRSFTPAATRIFNLLPTDRGRPITDLSSRFTLPELDRNIAAVLESGEPFERQLDHEEARAHYLARLAPYRNGDGRVQGVVLTFLDVTGVTRAEARQRVLIAELQHRTRNLLNVVQAIILQTLGKEGTPKLLVERLGAIGRVQSLISQSRGEEVDLAEVVRLELRAYAAGQDGRVSVSGPSVSLGYERVQILALALHELTTNAVKHGALKEAAGRLQIRWAVERRGDGEAVLVLDWRESGVAMPPDTSRRGYGRELIERALRYTMRAKASLDLGRDGVVCRIEMPLPPRPELPDRLSDAVARPA</sequence>
<dbReference type="InterPro" id="IPR022642">
    <property type="entry name" value="CheR_C"/>
</dbReference>
<evidence type="ECO:0000256" key="2">
    <source>
        <dbReference type="ARBA" id="ARBA00012438"/>
    </source>
</evidence>
<feature type="domain" description="PAC" evidence="12">
    <location>
        <begin position="797"/>
        <end position="848"/>
    </location>
</feature>
<dbReference type="SMART" id="SM00138">
    <property type="entry name" value="MeTrc"/>
    <property type="match status" value="1"/>
</dbReference>
<dbReference type="InterPro" id="IPR029063">
    <property type="entry name" value="SAM-dependent_MTases_sf"/>
</dbReference>
<evidence type="ECO:0000259" key="14">
    <source>
        <dbReference type="PROSITE" id="PS50123"/>
    </source>
</evidence>
<dbReference type="GO" id="GO:0005524">
    <property type="term" value="F:ATP binding"/>
    <property type="evidence" value="ECO:0007669"/>
    <property type="project" value="UniProtKB-KW"/>
</dbReference>
<dbReference type="GO" id="GO:0008757">
    <property type="term" value="F:S-adenosylmethionine-dependent methyltransferase activity"/>
    <property type="evidence" value="ECO:0007669"/>
    <property type="project" value="InterPro"/>
</dbReference>
<keyword evidence="16" id="KW-1185">Reference proteome</keyword>
<evidence type="ECO:0000256" key="7">
    <source>
        <dbReference type="ARBA" id="ARBA00022741"/>
    </source>
</evidence>
<reference evidence="16" key="1">
    <citation type="submission" date="2018-06" db="EMBL/GenBank/DDBJ databases">
        <authorList>
            <person name="Khan S.A."/>
        </authorList>
    </citation>
    <scope>NUCLEOTIDE SEQUENCE [LARGE SCALE GENOMIC DNA]</scope>
    <source>
        <strain evidence="16">DB-1506</strain>
    </source>
</reference>
<evidence type="ECO:0000256" key="9">
    <source>
        <dbReference type="ARBA" id="ARBA00022840"/>
    </source>
</evidence>
<dbReference type="InterPro" id="IPR035965">
    <property type="entry name" value="PAS-like_dom_sf"/>
</dbReference>
<dbReference type="GO" id="GO:0005737">
    <property type="term" value="C:cytoplasm"/>
    <property type="evidence" value="ECO:0007669"/>
    <property type="project" value="InterPro"/>
</dbReference>
<dbReference type="GO" id="GO:0000156">
    <property type="term" value="F:phosphorelay response regulator activity"/>
    <property type="evidence" value="ECO:0007669"/>
    <property type="project" value="InterPro"/>
</dbReference>
<keyword evidence="3" id="KW-0597">Phosphoprotein</keyword>
<dbReference type="PANTHER" id="PTHR24422">
    <property type="entry name" value="CHEMOTAXIS PROTEIN METHYLTRANSFERASE"/>
    <property type="match status" value="1"/>
</dbReference>
<comment type="caution">
    <text evidence="15">The sequence shown here is derived from an EMBL/GenBank/DDBJ whole genome shotgun (WGS) entry which is preliminary data.</text>
</comment>
<dbReference type="PROSITE" id="PS50113">
    <property type="entry name" value="PAC"/>
    <property type="match status" value="1"/>
</dbReference>
<evidence type="ECO:0000256" key="8">
    <source>
        <dbReference type="ARBA" id="ARBA00022777"/>
    </source>
</evidence>
<dbReference type="RefSeq" id="WP_111470766.1">
    <property type="nucleotide sequence ID" value="NZ_QLIX01000011.1"/>
</dbReference>
<keyword evidence="10" id="KW-0145">Chemotaxis</keyword>
<dbReference type="Pfam" id="PF13596">
    <property type="entry name" value="PAS_10"/>
    <property type="match status" value="1"/>
</dbReference>
<dbReference type="InterPro" id="IPR035909">
    <property type="entry name" value="CheB_C"/>
</dbReference>
<feature type="active site" evidence="10">
    <location>
        <position position="14"/>
    </location>
</feature>
<dbReference type="Gene3D" id="3.40.50.180">
    <property type="entry name" value="Methylesterase CheB, C-terminal domain"/>
    <property type="match status" value="1"/>
</dbReference>
<name>A0A327M753_9PROT</name>
<dbReference type="InterPro" id="IPR000014">
    <property type="entry name" value="PAS"/>
</dbReference>
<feature type="active site" evidence="10">
    <location>
        <position position="41"/>
    </location>
</feature>
<proteinExistence type="predicted"/>
<dbReference type="Pfam" id="PF01739">
    <property type="entry name" value="CheR"/>
    <property type="match status" value="1"/>
</dbReference>
<keyword evidence="9" id="KW-0067">ATP-binding</keyword>
<dbReference type="Proteomes" id="UP000249065">
    <property type="component" value="Unassembled WGS sequence"/>
</dbReference>
<dbReference type="Pfam" id="PF07536">
    <property type="entry name" value="HWE_HK"/>
    <property type="match status" value="1"/>
</dbReference>
<dbReference type="EMBL" id="QLIX01000011">
    <property type="protein sequence ID" value="RAI58132.1"/>
    <property type="molecule type" value="Genomic_DNA"/>
</dbReference>
<gene>
    <name evidence="15" type="ORF">DOO78_15490</name>
</gene>
<dbReference type="EC" id="2.7.13.3" evidence="2"/>
<keyword evidence="6" id="KW-0808">Transferase</keyword>
<dbReference type="PRINTS" id="PR00996">
    <property type="entry name" value="CHERMTFRASE"/>
</dbReference>
<dbReference type="InterPro" id="IPR000700">
    <property type="entry name" value="PAS-assoc_C"/>
</dbReference>
<feature type="domain" description="CheR-type methyltransferase" evidence="14">
    <location>
        <begin position="219"/>
        <end position="481"/>
    </location>
</feature>
<dbReference type="SUPFAM" id="SSF47757">
    <property type="entry name" value="Chemotaxis receptor methyltransferase CheR, N-terminal domain"/>
    <property type="match status" value="1"/>
</dbReference>
<dbReference type="GO" id="GO:0006935">
    <property type="term" value="P:chemotaxis"/>
    <property type="evidence" value="ECO:0007669"/>
    <property type="project" value="UniProtKB-UniRule"/>
</dbReference>
<dbReference type="InterPro" id="IPR011102">
    <property type="entry name" value="Sig_transdc_His_kinase_HWE"/>
</dbReference>
<evidence type="ECO:0000259" key="12">
    <source>
        <dbReference type="PROSITE" id="PS50113"/>
    </source>
</evidence>
<dbReference type="InterPro" id="IPR000673">
    <property type="entry name" value="Sig_transdc_resp-reg_Me-estase"/>
</dbReference>
<dbReference type="GO" id="GO:0008984">
    <property type="term" value="F:protein-glutamate methylesterase activity"/>
    <property type="evidence" value="ECO:0007669"/>
    <property type="project" value="InterPro"/>
</dbReference>
<evidence type="ECO:0000313" key="16">
    <source>
        <dbReference type="Proteomes" id="UP000249065"/>
    </source>
</evidence>
<dbReference type="AlphaFoldDB" id="A0A327M753"/>
<dbReference type="Gene3D" id="3.30.565.10">
    <property type="entry name" value="Histidine kinase-like ATPase, C-terminal domain"/>
    <property type="match status" value="1"/>
</dbReference>
<evidence type="ECO:0000313" key="15">
    <source>
        <dbReference type="EMBL" id="RAI58132.1"/>
    </source>
</evidence>
<keyword evidence="4" id="KW-0285">Flavoprotein</keyword>
<dbReference type="PANTHER" id="PTHR24422:SF27">
    <property type="entry name" value="PROTEIN-GLUTAMATE O-METHYLTRANSFERASE"/>
    <property type="match status" value="1"/>
</dbReference>
<keyword evidence="5" id="KW-0288">FMN</keyword>
<dbReference type="SMART" id="SM00091">
    <property type="entry name" value="PAS"/>
    <property type="match status" value="3"/>
</dbReference>
<dbReference type="SUPFAM" id="SSF52738">
    <property type="entry name" value="Methylesterase CheB, C-terminal domain"/>
    <property type="match status" value="1"/>
</dbReference>
<dbReference type="CDD" id="cd16434">
    <property type="entry name" value="CheB-CheR_fusion"/>
    <property type="match status" value="1"/>
</dbReference>
<dbReference type="InterPro" id="IPR036890">
    <property type="entry name" value="HATPase_C_sf"/>
</dbReference>
<keyword evidence="10" id="KW-0378">Hydrolase</keyword>
<dbReference type="SUPFAM" id="SSF53335">
    <property type="entry name" value="S-adenosyl-L-methionine-dependent methyltransferases"/>
    <property type="match status" value="1"/>
</dbReference>
<dbReference type="GO" id="GO:0004673">
    <property type="term" value="F:protein histidine kinase activity"/>
    <property type="evidence" value="ECO:0007669"/>
    <property type="project" value="UniProtKB-EC"/>
</dbReference>
<dbReference type="Gene3D" id="3.40.50.150">
    <property type="entry name" value="Vaccinia Virus protein VP39"/>
    <property type="match status" value="1"/>
</dbReference>
<dbReference type="Pfam" id="PF01339">
    <property type="entry name" value="CheB_methylest"/>
    <property type="match status" value="1"/>
</dbReference>
<protein>
    <recommendedName>
        <fullName evidence="2">histidine kinase</fullName>
        <ecNumber evidence="2">2.7.13.3</ecNumber>
    </recommendedName>
</protein>
<dbReference type="CDD" id="cd00130">
    <property type="entry name" value="PAS"/>
    <property type="match status" value="1"/>
</dbReference>
<accession>A0A327M753</accession>
<dbReference type="InterPro" id="IPR022641">
    <property type="entry name" value="CheR_N"/>
</dbReference>
<keyword evidence="8" id="KW-0418">Kinase</keyword>
<evidence type="ECO:0000256" key="6">
    <source>
        <dbReference type="ARBA" id="ARBA00022679"/>
    </source>
</evidence>
<dbReference type="Gene3D" id="3.30.450.20">
    <property type="entry name" value="PAS domain"/>
    <property type="match status" value="1"/>
</dbReference>
<evidence type="ECO:0000256" key="11">
    <source>
        <dbReference type="SAM" id="Coils"/>
    </source>
</evidence>
<evidence type="ECO:0000256" key="5">
    <source>
        <dbReference type="ARBA" id="ARBA00022643"/>
    </source>
</evidence>
<feature type="domain" description="CheB-type methylesterase" evidence="13">
    <location>
        <begin position="5"/>
        <end position="187"/>
    </location>
</feature>
<feature type="active site" evidence="10">
    <location>
        <position position="133"/>
    </location>
</feature>
<dbReference type="SMART" id="SM00911">
    <property type="entry name" value="HWE_HK"/>
    <property type="match status" value="1"/>
</dbReference>